<name>A0ABR2DI91_9ROSI</name>
<keyword evidence="3" id="KW-1185">Reference proteome</keyword>
<gene>
    <name evidence="2" type="ORF">V6N12_043104</name>
</gene>
<dbReference type="EMBL" id="JBBPBM010000026">
    <property type="protein sequence ID" value="KAK8539478.1"/>
    <property type="molecule type" value="Genomic_DNA"/>
</dbReference>
<evidence type="ECO:0000313" key="2">
    <source>
        <dbReference type="EMBL" id="KAK8539478.1"/>
    </source>
</evidence>
<feature type="region of interest" description="Disordered" evidence="1">
    <location>
        <begin position="56"/>
        <end position="88"/>
    </location>
</feature>
<sequence length="106" mass="11542">MSPALSNVSISLHLYSSNKPNNPYHSPFVKLECFKRKNNIRAMAAAENRGNLDHLQRATKSDKKRVVPVAPTVPDSENSAVDDGNNGEGNGRSICILERLAIVVVS</sequence>
<evidence type="ECO:0000313" key="3">
    <source>
        <dbReference type="Proteomes" id="UP001472677"/>
    </source>
</evidence>
<reference evidence="2 3" key="1">
    <citation type="journal article" date="2024" name="G3 (Bethesda)">
        <title>Genome assembly of Hibiscus sabdariffa L. provides insights into metabolisms of medicinal natural products.</title>
        <authorList>
            <person name="Kim T."/>
        </authorList>
    </citation>
    <scope>NUCLEOTIDE SEQUENCE [LARGE SCALE GENOMIC DNA]</scope>
    <source>
        <strain evidence="2">TK-2024</strain>
        <tissue evidence="2">Old leaves</tissue>
    </source>
</reference>
<comment type="caution">
    <text evidence="2">The sequence shown here is derived from an EMBL/GenBank/DDBJ whole genome shotgun (WGS) entry which is preliminary data.</text>
</comment>
<feature type="compositionally biased region" description="Basic and acidic residues" evidence="1">
    <location>
        <begin position="56"/>
        <end position="65"/>
    </location>
</feature>
<protein>
    <submittedName>
        <fullName evidence="2">Uncharacterized protein</fullName>
    </submittedName>
</protein>
<accession>A0ABR2DI91</accession>
<organism evidence="2 3">
    <name type="scientific">Hibiscus sabdariffa</name>
    <name type="common">roselle</name>
    <dbReference type="NCBI Taxonomy" id="183260"/>
    <lineage>
        <taxon>Eukaryota</taxon>
        <taxon>Viridiplantae</taxon>
        <taxon>Streptophyta</taxon>
        <taxon>Embryophyta</taxon>
        <taxon>Tracheophyta</taxon>
        <taxon>Spermatophyta</taxon>
        <taxon>Magnoliopsida</taxon>
        <taxon>eudicotyledons</taxon>
        <taxon>Gunneridae</taxon>
        <taxon>Pentapetalae</taxon>
        <taxon>rosids</taxon>
        <taxon>malvids</taxon>
        <taxon>Malvales</taxon>
        <taxon>Malvaceae</taxon>
        <taxon>Malvoideae</taxon>
        <taxon>Hibiscus</taxon>
    </lineage>
</organism>
<dbReference type="Proteomes" id="UP001472677">
    <property type="component" value="Unassembled WGS sequence"/>
</dbReference>
<evidence type="ECO:0000256" key="1">
    <source>
        <dbReference type="SAM" id="MobiDB-lite"/>
    </source>
</evidence>
<proteinExistence type="predicted"/>